<keyword evidence="1" id="KW-0677">Repeat</keyword>
<dbReference type="STRING" id="1628148.BI198_09245"/>
<feature type="region of interest" description="Disordered" evidence="2">
    <location>
        <begin position="109"/>
        <end position="162"/>
    </location>
</feature>
<keyword evidence="8" id="KW-1185">Reference proteome</keyword>
<feature type="domain" description="RHS protein conserved region" evidence="3">
    <location>
        <begin position="1093"/>
        <end position="1127"/>
    </location>
</feature>
<dbReference type="InterPro" id="IPR022385">
    <property type="entry name" value="Rhs_assc_core"/>
</dbReference>
<evidence type="ECO:0000259" key="4">
    <source>
        <dbReference type="Pfam" id="PF14021"/>
    </source>
</evidence>
<evidence type="ECO:0000256" key="2">
    <source>
        <dbReference type="SAM" id="MobiDB-lite"/>
    </source>
</evidence>
<dbReference type="Proteomes" id="UP000242258">
    <property type="component" value="Unassembled WGS sequence"/>
</dbReference>
<dbReference type="PANTHER" id="PTHR32305">
    <property type="match status" value="1"/>
</dbReference>
<evidence type="ECO:0000313" key="8">
    <source>
        <dbReference type="Proteomes" id="UP000242258"/>
    </source>
</evidence>
<dbReference type="InterPro" id="IPR006530">
    <property type="entry name" value="YD"/>
</dbReference>
<dbReference type="InterPro" id="IPR025331">
    <property type="entry name" value="TNT"/>
</dbReference>
<feature type="domain" description="TNT" evidence="4">
    <location>
        <begin position="1257"/>
        <end position="1343"/>
    </location>
</feature>
<evidence type="ECO:0000313" key="7">
    <source>
        <dbReference type="EMBL" id="OEY69726.1"/>
    </source>
</evidence>
<dbReference type="Gene3D" id="2.180.10.10">
    <property type="entry name" value="RHS repeat-associated core"/>
    <property type="match status" value="2"/>
</dbReference>
<evidence type="ECO:0000256" key="1">
    <source>
        <dbReference type="ARBA" id="ARBA00022737"/>
    </source>
</evidence>
<gene>
    <name evidence="7" type="ORF">BI198_09245</name>
</gene>
<dbReference type="NCBIfam" id="TIGR03696">
    <property type="entry name" value="Rhs_assc_core"/>
    <property type="match status" value="1"/>
</dbReference>
<feature type="domain" description="Teneurin-like YD-shell" evidence="6">
    <location>
        <begin position="487"/>
        <end position="661"/>
    </location>
</feature>
<dbReference type="InterPro" id="IPR050708">
    <property type="entry name" value="T6SS_VgrG/RHS"/>
</dbReference>
<protein>
    <submittedName>
        <fullName evidence="7">Type IV secretion protein Rhs</fullName>
    </submittedName>
</protein>
<dbReference type="InterPro" id="IPR045351">
    <property type="entry name" value="DUF6531"/>
</dbReference>
<dbReference type="NCBIfam" id="TIGR01643">
    <property type="entry name" value="YD_repeat_2x"/>
    <property type="match status" value="6"/>
</dbReference>
<evidence type="ECO:0000259" key="6">
    <source>
        <dbReference type="Pfam" id="PF25023"/>
    </source>
</evidence>
<dbReference type="Pfam" id="PF20148">
    <property type="entry name" value="DUF6531"/>
    <property type="match status" value="1"/>
</dbReference>
<sequence length="1360" mass="154541">MTAQHVQLKTRYGNMILLSSTATPSAGQVLIFNSAVDAAAYLQTNFQQGSLLNNKAGLNSILHNLGAASINNGATINATDQAYAVLGKAIMARKLFIYELASKTPAISTQTSSSAPAVGKQKPANQGGRTDDTSLQTNSNNTAVTSDQAGSNAAGTAVTENKNLVTEGDPVAMSTGEEILALTDFSLPGAMPLNFVRTYRSSQSHENIGMGFGWRSNFHLKIVAIEAEQQPELNGFILHNEEGRRLHFSKPEVGQTSYQIAEDLALRCEQNGSLVLLKPDNSQWVFVPSTEVKQQWQLHQILDSLGHYLQCYYDKHNRLSRIDYTRKRGIELHYNQQGTLQRIDAVEQTKVGLSPVQQQLAVYQYDTDLNLIVATNMAGQTEHYQYQQHLIIQRQRASGFKHYFTWQGEGPTAKCIRNWGDDGYYDYHFAYHEQQGLAISTDSRGQRWQYFHDERNQLIKKIAPDGATWLYSWNQFGKKIAETAPNNSVTRYYFNELGQLNTVEQADGAISHFNYNEFGQRCGFIDAEGYHWRREYTSGGLLKAEILPDGNKTSYQYDTDGQLTKKITADGQQTLFHHNDEGQLLAVKQHNAVVRYSYDALGRLNGVSDAAGLVTDYQRNNAGKITQQRQYSAANPEQITSTDYHYDNAGRLISEEKPLQQHNQWQYEGLSQPVKLLQADGSALNYEYDKERNLTAIMRSDGARYELDYDGQERPIALKGFDGRLQQYQYDSSGKVSNVTDAGQRQIKLKRDLRGRVIEQIARHQQQLDNNHFHYDKLGRLLRASNGQRKLRFNYNGNGQLTEQWQDDWRCQYRYDNSGRISRLELADGNTLHYGYNNQGQLSELKLNQQSLFKSQYDNVGREISRHFNTGLTLSQQFDPFSRLSQQHWQNATSASAENSIEKATATFVDINTPQRQRHYQYSALHQLIKIQDSQHGNTDYQFNELDQLTAKTHNQDISQNEQHQWDSFGNPQGANIEVKQDRLVRYQNNHYQYDESGNQTSTSSKGKRQQRQFNGFNQLTSLFNNIEGTGSVTRYKYDALGRRSAKITAQGRTDYLWQGNTLLGEHSNGEFTWYIYQPNSHQPLALIKYGKVYFYQLDQLGTPLSLTDENNTIVWQAHYSVFGQATVTVKDIDNPIRFQSQYFDNESGLHYNHFRYYDPTTGRFISQDPIGLIGGINHYQYAPNHINWVDPLGLKCKENTWNEFQKNSKGVFSNSEQASKGYQLWKNQNWTGLQAHLGPNSWPPNRGFVCISKEILLPGDKVDRFGGFTNSQNEFKDFGAFVSPEGNSFESRALPENTKEKAYNAYEVLAPIEVNSGPAIPWFGQSGMGIQYELPESIESLKFNDKIVATTPAYKVEDL</sequence>
<dbReference type="Pfam" id="PF25023">
    <property type="entry name" value="TEN_YD-shell"/>
    <property type="match status" value="2"/>
</dbReference>
<dbReference type="GO" id="GO:0050135">
    <property type="term" value="F:NADP+ nucleosidase activity"/>
    <property type="evidence" value="ECO:0007669"/>
    <property type="project" value="InterPro"/>
</dbReference>
<organism evidence="7 8">
    <name type="scientific">Rheinheimera salexigens</name>
    <dbReference type="NCBI Taxonomy" id="1628148"/>
    <lineage>
        <taxon>Bacteria</taxon>
        <taxon>Pseudomonadati</taxon>
        <taxon>Pseudomonadota</taxon>
        <taxon>Gammaproteobacteria</taxon>
        <taxon>Chromatiales</taxon>
        <taxon>Chromatiaceae</taxon>
        <taxon>Rheinheimera</taxon>
    </lineage>
</organism>
<feature type="domain" description="DUF6531" evidence="5">
    <location>
        <begin position="168"/>
        <end position="248"/>
    </location>
</feature>
<evidence type="ECO:0000259" key="3">
    <source>
        <dbReference type="Pfam" id="PF03527"/>
    </source>
</evidence>
<dbReference type="Pfam" id="PF03527">
    <property type="entry name" value="RHS"/>
    <property type="match status" value="1"/>
</dbReference>
<dbReference type="InterPro" id="IPR056823">
    <property type="entry name" value="TEN-like_YD-shell"/>
</dbReference>
<name>A0A1E7Q6F7_9GAMM</name>
<dbReference type="InterPro" id="IPR001826">
    <property type="entry name" value="RHS"/>
</dbReference>
<feature type="domain" description="Teneurin-like YD-shell" evidence="6">
    <location>
        <begin position="746"/>
        <end position="873"/>
    </location>
</feature>
<dbReference type="EMBL" id="MKEK01000001">
    <property type="protein sequence ID" value="OEY69726.1"/>
    <property type="molecule type" value="Genomic_DNA"/>
</dbReference>
<feature type="compositionally biased region" description="Polar residues" evidence="2">
    <location>
        <begin position="123"/>
        <end position="162"/>
    </location>
</feature>
<proteinExistence type="predicted"/>
<dbReference type="PRINTS" id="PR00394">
    <property type="entry name" value="RHSPROTEIN"/>
</dbReference>
<dbReference type="PANTHER" id="PTHR32305:SF15">
    <property type="entry name" value="PROTEIN RHSA-RELATED"/>
    <property type="match status" value="1"/>
</dbReference>
<dbReference type="Pfam" id="PF14021">
    <property type="entry name" value="TNT"/>
    <property type="match status" value="1"/>
</dbReference>
<accession>A0A1E7Q6F7</accession>
<dbReference type="RefSeq" id="WP_070049296.1">
    <property type="nucleotide sequence ID" value="NZ_CBCSDO010000004.1"/>
</dbReference>
<reference evidence="8" key="1">
    <citation type="submission" date="2016-09" db="EMBL/GenBank/DDBJ databases">
        <authorList>
            <person name="Wan X."/>
            <person name="Hou S."/>
        </authorList>
    </citation>
    <scope>NUCLEOTIDE SEQUENCE [LARGE SCALE GENOMIC DNA]</scope>
    <source>
        <strain evidence="8">KH87</strain>
    </source>
</reference>
<comment type="caution">
    <text evidence="7">The sequence shown here is derived from an EMBL/GenBank/DDBJ whole genome shotgun (WGS) entry which is preliminary data.</text>
</comment>
<evidence type="ECO:0000259" key="5">
    <source>
        <dbReference type="Pfam" id="PF20148"/>
    </source>
</evidence>